<evidence type="ECO:0000313" key="2">
    <source>
        <dbReference type="EMBL" id="KAE8155001.1"/>
    </source>
</evidence>
<dbReference type="InterPro" id="IPR016181">
    <property type="entry name" value="Acyl_CoA_acyltransferase"/>
</dbReference>
<reference evidence="2 3" key="1">
    <citation type="submission" date="2019-04" db="EMBL/GenBank/DDBJ databases">
        <title>Friends and foes A comparative genomics study of 23 Aspergillus species from section Flavi.</title>
        <authorList>
            <consortium name="DOE Joint Genome Institute"/>
            <person name="Kjaerbolling I."/>
            <person name="Vesth T."/>
            <person name="Frisvad J.C."/>
            <person name="Nybo J.L."/>
            <person name="Theobald S."/>
            <person name="Kildgaard S."/>
            <person name="Isbrandt T."/>
            <person name="Kuo A."/>
            <person name="Sato A."/>
            <person name="Lyhne E.K."/>
            <person name="Kogle M.E."/>
            <person name="Wiebenga A."/>
            <person name="Kun R.S."/>
            <person name="Lubbers R.J."/>
            <person name="Makela M.R."/>
            <person name="Barry K."/>
            <person name="Chovatia M."/>
            <person name="Clum A."/>
            <person name="Daum C."/>
            <person name="Haridas S."/>
            <person name="He G."/>
            <person name="LaButti K."/>
            <person name="Lipzen A."/>
            <person name="Mondo S."/>
            <person name="Riley R."/>
            <person name="Salamov A."/>
            <person name="Simmons B.A."/>
            <person name="Magnuson J.K."/>
            <person name="Henrissat B."/>
            <person name="Mortensen U.H."/>
            <person name="Larsen T.O."/>
            <person name="Devries R.P."/>
            <person name="Grigoriev I.V."/>
            <person name="Machida M."/>
            <person name="Baker S.E."/>
            <person name="Andersen M.R."/>
        </authorList>
    </citation>
    <scope>NUCLEOTIDE SEQUENCE [LARGE SCALE GENOMIC DNA]</scope>
    <source>
        <strain evidence="2 3">IBT 18842</strain>
    </source>
</reference>
<dbReference type="PANTHER" id="PTHR42791">
    <property type="entry name" value="GNAT FAMILY ACETYLTRANSFERASE"/>
    <property type="match status" value="1"/>
</dbReference>
<dbReference type="PANTHER" id="PTHR42791:SF2">
    <property type="entry name" value="N-ACETYLTRANSFERASE DOMAIN-CONTAINING PROTEIN"/>
    <property type="match status" value="1"/>
</dbReference>
<feature type="domain" description="N-acetyltransferase" evidence="1">
    <location>
        <begin position="22"/>
        <end position="169"/>
    </location>
</feature>
<organism evidence="2 3">
    <name type="scientific">Aspergillus avenaceus</name>
    <dbReference type="NCBI Taxonomy" id="36643"/>
    <lineage>
        <taxon>Eukaryota</taxon>
        <taxon>Fungi</taxon>
        <taxon>Dikarya</taxon>
        <taxon>Ascomycota</taxon>
        <taxon>Pezizomycotina</taxon>
        <taxon>Eurotiomycetes</taxon>
        <taxon>Eurotiomycetidae</taxon>
        <taxon>Eurotiales</taxon>
        <taxon>Aspergillaceae</taxon>
        <taxon>Aspergillus</taxon>
        <taxon>Aspergillus subgen. Circumdati</taxon>
    </lineage>
</organism>
<dbReference type="EMBL" id="ML742025">
    <property type="protein sequence ID" value="KAE8155001.1"/>
    <property type="molecule type" value="Genomic_DNA"/>
</dbReference>
<dbReference type="InterPro" id="IPR052523">
    <property type="entry name" value="Trichothecene_AcTrans"/>
</dbReference>
<dbReference type="SUPFAM" id="SSF55729">
    <property type="entry name" value="Acyl-CoA N-acyltransferases (Nat)"/>
    <property type="match status" value="1"/>
</dbReference>
<keyword evidence="3" id="KW-1185">Reference proteome</keyword>
<dbReference type="OrthoDB" id="61113at2759"/>
<dbReference type="InterPro" id="IPR000182">
    <property type="entry name" value="GNAT_dom"/>
</dbReference>
<dbReference type="PROSITE" id="PS51186">
    <property type="entry name" value="GNAT"/>
    <property type="match status" value="1"/>
</dbReference>
<dbReference type="GO" id="GO:0016747">
    <property type="term" value="F:acyltransferase activity, transferring groups other than amino-acyl groups"/>
    <property type="evidence" value="ECO:0007669"/>
    <property type="project" value="InterPro"/>
</dbReference>
<dbReference type="AlphaFoldDB" id="A0A5N6UA27"/>
<evidence type="ECO:0000259" key="1">
    <source>
        <dbReference type="PROSITE" id="PS51186"/>
    </source>
</evidence>
<evidence type="ECO:0000313" key="3">
    <source>
        <dbReference type="Proteomes" id="UP000325780"/>
    </source>
</evidence>
<proteinExistence type="predicted"/>
<name>A0A5N6UA27_ASPAV</name>
<sequence>MSRNFRNLQKWNTTSSYLWLTFRIEKFTQPLEAGTSRNNIAAFWEDPSWAILWPSDRQPRSLLRNRECLRHQKAVDTNAGGVVGYARWVLPGSRSCNGDCSIVWAEAQVSPADAAWWSPRKERKGIATALVERLLRFAGEIGVPVFTIAFEAARGIYTRHGFREIGRFV</sequence>
<dbReference type="Pfam" id="PF00583">
    <property type="entry name" value="Acetyltransf_1"/>
    <property type="match status" value="1"/>
</dbReference>
<dbReference type="Gene3D" id="3.40.630.30">
    <property type="match status" value="1"/>
</dbReference>
<accession>A0A5N6UA27</accession>
<dbReference type="Proteomes" id="UP000325780">
    <property type="component" value="Unassembled WGS sequence"/>
</dbReference>
<gene>
    <name evidence="2" type="ORF">BDV25DRAFT_170325</name>
</gene>
<protein>
    <recommendedName>
        <fullName evidence="1">N-acetyltransferase domain-containing protein</fullName>
    </recommendedName>
</protein>